<dbReference type="PROSITE" id="PS50122">
    <property type="entry name" value="CHEB"/>
    <property type="match status" value="1"/>
</dbReference>
<dbReference type="SUPFAM" id="SSF47757">
    <property type="entry name" value="Chemotaxis receptor methyltransferase CheR, N-terminal domain"/>
    <property type="match status" value="1"/>
</dbReference>
<proteinExistence type="predicted"/>
<gene>
    <name evidence="5" type="ORF">GCM10022414_16710</name>
</gene>
<dbReference type="EMBL" id="BAABDM010000002">
    <property type="protein sequence ID" value="GAA4093564.1"/>
    <property type="molecule type" value="Genomic_DNA"/>
</dbReference>
<feature type="domain" description="CheB-type methylesterase" evidence="3">
    <location>
        <begin position="33"/>
        <end position="221"/>
    </location>
</feature>
<dbReference type="InterPro" id="IPR035965">
    <property type="entry name" value="PAS-like_dom_sf"/>
</dbReference>
<evidence type="ECO:0000256" key="1">
    <source>
        <dbReference type="PROSITE-ProRule" id="PRU00050"/>
    </source>
</evidence>
<name>A0ABP7WQI7_9GAMM</name>
<feature type="region of interest" description="Disordered" evidence="2">
    <location>
        <begin position="697"/>
        <end position="729"/>
    </location>
</feature>
<evidence type="ECO:0000313" key="5">
    <source>
        <dbReference type="EMBL" id="GAA4093564.1"/>
    </source>
</evidence>
<reference evidence="6" key="1">
    <citation type="journal article" date="2019" name="Int. J. Syst. Evol. Microbiol.">
        <title>The Global Catalogue of Microorganisms (GCM) 10K type strain sequencing project: providing services to taxonomists for standard genome sequencing and annotation.</title>
        <authorList>
            <consortium name="The Broad Institute Genomics Platform"/>
            <consortium name="The Broad Institute Genome Sequencing Center for Infectious Disease"/>
            <person name="Wu L."/>
            <person name="Ma J."/>
        </authorList>
    </citation>
    <scope>NUCLEOTIDE SEQUENCE [LARGE SCALE GENOMIC DNA]</scope>
    <source>
        <strain evidence="6">JCM 17304</strain>
    </source>
</reference>
<dbReference type="CDD" id="cd16434">
    <property type="entry name" value="CheB-CheR_fusion"/>
    <property type="match status" value="1"/>
</dbReference>
<feature type="domain" description="CheR-type methyltransferase" evidence="4">
    <location>
        <begin position="225"/>
        <end position="475"/>
    </location>
</feature>
<comment type="caution">
    <text evidence="5">The sequence shown here is derived from an EMBL/GenBank/DDBJ whole genome shotgun (WGS) entry which is preliminary data.</text>
</comment>
<dbReference type="Pfam" id="PF03705">
    <property type="entry name" value="CheR_N"/>
    <property type="match status" value="1"/>
</dbReference>
<feature type="active site" evidence="1">
    <location>
        <position position="42"/>
    </location>
</feature>
<feature type="active site" evidence="1">
    <location>
        <position position="69"/>
    </location>
</feature>
<dbReference type="PANTHER" id="PTHR24422:SF27">
    <property type="entry name" value="PROTEIN-GLUTAMATE O-METHYLTRANSFERASE"/>
    <property type="match status" value="1"/>
</dbReference>
<dbReference type="PRINTS" id="PR00996">
    <property type="entry name" value="CHERMTFRASE"/>
</dbReference>
<feature type="compositionally biased region" description="Low complexity" evidence="2">
    <location>
        <begin position="701"/>
        <end position="715"/>
    </location>
</feature>
<evidence type="ECO:0000313" key="6">
    <source>
        <dbReference type="Proteomes" id="UP001500392"/>
    </source>
</evidence>
<protein>
    <submittedName>
        <fullName evidence="5">Chemotaxis protein CheB</fullName>
    </submittedName>
</protein>
<dbReference type="PROSITE" id="PS50123">
    <property type="entry name" value="CHER"/>
    <property type="match status" value="1"/>
</dbReference>
<dbReference type="SUPFAM" id="SSF52738">
    <property type="entry name" value="Methylesterase CheB, C-terminal domain"/>
    <property type="match status" value="1"/>
</dbReference>
<accession>A0ABP7WQI7</accession>
<dbReference type="InterPro" id="IPR000780">
    <property type="entry name" value="CheR_MeTrfase"/>
</dbReference>
<dbReference type="InterPro" id="IPR029063">
    <property type="entry name" value="SAM-dependent_MTases_sf"/>
</dbReference>
<dbReference type="PANTHER" id="PTHR24422">
    <property type="entry name" value="CHEMOTAXIS PROTEIN METHYLTRANSFERASE"/>
    <property type="match status" value="1"/>
</dbReference>
<dbReference type="Gene3D" id="3.40.50.150">
    <property type="entry name" value="Vaccinia Virus protein VP39"/>
    <property type="match status" value="1"/>
</dbReference>
<dbReference type="InterPro" id="IPR022642">
    <property type="entry name" value="CheR_C"/>
</dbReference>
<evidence type="ECO:0000259" key="4">
    <source>
        <dbReference type="PROSITE" id="PS50123"/>
    </source>
</evidence>
<keyword evidence="1" id="KW-0145">Chemotaxis</keyword>
<dbReference type="InterPro" id="IPR000673">
    <property type="entry name" value="Sig_transdc_resp-reg_Me-estase"/>
</dbReference>
<dbReference type="Proteomes" id="UP001500392">
    <property type="component" value="Unassembled WGS sequence"/>
</dbReference>
<organism evidence="5 6">
    <name type="scientific">Zhongshania borealis</name>
    <dbReference type="NCBI Taxonomy" id="889488"/>
    <lineage>
        <taxon>Bacteria</taxon>
        <taxon>Pseudomonadati</taxon>
        <taxon>Pseudomonadota</taxon>
        <taxon>Gammaproteobacteria</taxon>
        <taxon>Cellvibrionales</taxon>
        <taxon>Spongiibacteraceae</taxon>
        <taxon>Zhongshania</taxon>
    </lineage>
</organism>
<keyword evidence="1" id="KW-0378">Hydrolase</keyword>
<dbReference type="Pfam" id="PF01339">
    <property type="entry name" value="CheB_methylest"/>
    <property type="match status" value="1"/>
</dbReference>
<dbReference type="Pfam" id="PF01739">
    <property type="entry name" value="CheR"/>
    <property type="match status" value="1"/>
</dbReference>
<dbReference type="Gene3D" id="3.30.450.20">
    <property type="entry name" value="PAS domain"/>
    <property type="match status" value="1"/>
</dbReference>
<dbReference type="SUPFAM" id="SSF55785">
    <property type="entry name" value="PYP-like sensor domain (PAS domain)"/>
    <property type="match status" value="2"/>
</dbReference>
<evidence type="ECO:0000259" key="3">
    <source>
        <dbReference type="PROSITE" id="PS50122"/>
    </source>
</evidence>
<dbReference type="Gene3D" id="3.40.50.180">
    <property type="entry name" value="Methylesterase CheB, C-terminal domain"/>
    <property type="match status" value="1"/>
</dbReference>
<evidence type="ECO:0000256" key="2">
    <source>
        <dbReference type="SAM" id="MobiDB-lite"/>
    </source>
</evidence>
<dbReference type="InterPro" id="IPR035909">
    <property type="entry name" value="CheB_C"/>
</dbReference>
<dbReference type="InterPro" id="IPR050903">
    <property type="entry name" value="Bact_Chemotaxis_MeTrfase"/>
</dbReference>
<keyword evidence="6" id="KW-1185">Reference proteome</keyword>
<dbReference type="SMART" id="SM00138">
    <property type="entry name" value="MeTrc"/>
    <property type="match status" value="1"/>
</dbReference>
<dbReference type="InterPro" id="IPR022641">
    <property type="entry name" value="CheR_N"/>
</dbReference>
<dbReference type="SUPFAM" id="SSF53335">
    <property type="entry name" value="S-adenosyl-L-methionine-dependent methyltransferases"/>
    <property type="match status" value="1"/>
</dbReference>
<sequence>MVDYTGNIKVDKMQKDTETTKSKDLAPPTAAKPLTVVGVGSSAGGLEALQIMIANLPDDTNMSFIVAQHLSPSHKSMMVDLLVKDAPIPVFTAVDGEALRANALYICPPNHNIEISRDNKIVLTSYVEARRTPRPSIDMLFESIATHKGDDAIGIILSGTGSDGSRGIRAIKAENGFGIVQDPNTAKYDGMPNSAINSGNVDLIVSPEQIGAELKSIVMFPRDRTLIDDKNIPRETYIGIIRQLKLHSKVDFSLYKENTILRRIDRRMTSLKIAKSEDYLQHLSNHREEVTFLFNDMLIGVTSFFRDIRAYETLRRELQLYLATKTDKIIRVWSAGCSTGEEPYTLAMIISDILGDKKNEYKIQIFATDIDEQAISFAREASYPESALQNLPKEIKTRFFTVNGDQYEVIKSIKAMVIFSLHDINKDPPFLRLDLITCRNLMIYFTAELQRMLLPTFHYALNPGGLLLLGISESIGLFQEQYRVISKAAKLYQAVLINKSLPPERVRPSRRIPDYIEPTPAVERQSLTPAKRLDLDYSALIMDALKDRVLPNALLINENQDIIFSEGNNELLVRSQGIPSNNVFKNFHPKLGIELRSSLHEIDTGKSFVDTGYQNIKLKDDNVWVRMMLVRVDRSPPLGRLTVIFTDIERPFALPSIKDIEGNVSTEVVKEQERLLNRTRDQLQNVIEELETSNEEMQAMNEELQSSNEELQSSNEELETTNEELQSTNEELQTAYAELRMAYEEKEQQQSELQVLRTDLMQANNLLHEAEKIGLSGSWMWDIENRRLTWSKGCFALFDLDDNDYQPSFEAFIGLVHADDRNRLETQMKEMLIKQVKLPITFKVGGTDQVVKVISLDAVVSFNELKQATKVMGTMTDITEKTHYEKNTSAYKDKINYILTSSLNCAYIYNFIDEHIEYVNPTLTQQFGFSLADLEDFSGEAFFNLFAGDEVAKIKQHFDRVRTGSPGATYPSKYAFKKRDPNGFTPVYANHTVYDLDDTTGYASKMLVTFFAAE</sequence>
<feature type="active site" evidence="1">
    <location>
        <position position="163"/>
    </location>
</feature>